<evidence type="ECO:0000313" key="2">
    <source>
        <dbReference type="Proteomes" id="UP000190065"/>
    </source>
</evidence>
<organism evidence="1 2">
    <name type="scientific">Segatella oulorum</name>
    <dbReference type="NCBI Taxonomy" id="28136"/>
    <lineage>
        <taxon>Bacteria</taxon>
        <taxon>Pseudomonadati</taxon>
        <taxon>Bacteroidota</taxon>
        <taxon>Bacteroidia</taxon>
        <taxon>Bacteroidales</taxon>
        <taxon>Prevotellaceae</taxon>
        <taxon>Segatella</taxon>
    </lineage>
</organism>
<dbReference type="EMBL" id="FUXK01000026">
    <property type="protein sequence ID" value="SKA08484.1"/>
    <property type="molecule type" value="Genomic_DNA"/>
</dbReference>
<protein>
    <recommendedName>
        <fullName evidence="3">Phage tail assembly chaperone protein, TAC</fullName>
    </recommendedName>
</protein>
<sequence length="101" mass="11469">MKKQILKLTVGGKEYPCRVTMGAMMRFMHMVGKDVSELKQTDIRELVQFIYCCVQSACKADDVTFEMDFETFADSLEPDSLNTFYAQVGDAEKKTTVKPLP</sequence>
<reference evidence="1 2" key="1">
    <citation type="submission" date="2017-02" db="EMBL/GenBank/DDBJ databases">
        <authorList>
            <person name="Peterson S.W."/>
        </authorList>
    </citation>
    <scope>NUCLEOTIDE SEQUENCE [LARGE SCALE GENOMIC DNA]</scope>
    <source>
        <strain evidence="1 2">ATCC 43324</strain>
    </source>
</reference>
<gene>
    <name evidence="1" type="ORF">SAMN02745202_02001</name>
</gene>
<evidence type="ECO:0000313" key="1">
    <source>
        <dbReference type="EMBL" id="SKA08484.1"/>
    </source>
</evidence>
<dbReference type="STRING" id="28136.SAMN02745202_02001"/>
<dbReference type="Proteomes" id="UP000190065">
    <property type="component" value="Unassembled WGS sequence"/>
</dbReference>
<evidence type="ECO:0008006" key="3">
    <source>
        <dbReference type="Google" id="ProtNLM"/>
    </source>
</evidence>
<proteinExistence type="predicted"/>
<dbReference type="AlphaFoldDB" id="A0A1T4QXQ3"/>
<accession>A0A1T4QXQ3</accession>
<name>A0A1T4QXQ3_9BACT</name>